<accession>A0A2J5I620</accession>
<evidence type="ECO:0000256" key="1">
    <source>
        <dbReference type="SAM" id="Phobius"/>
    </source>
</evidence>
<feature type="transmembrane region" description="Helical" evidence="1">
    <location>
        <begin position="46"/>
        <end position="70"/>
    </location>
</feature>
<feature type="transmembrane region" description="Helical" evidence="1">
    <location>
        <begin position="119"/>
        <end position="142"/>
    </location>
</feature>
<sequence length="178" mass="19059">MDVFYAYTYSTAGWLSLQGLALTTIPQLMSTMLLDETRPATSVEVYFARCLGFSLLTVALLTVMLTGSIPLSSTVSDPVSTEDSDPKAPYAVPTLIITCAFHSVSAAYAYTRYVDSSQAVFAIGLTVYGLVAAVGLWCVLFASSNGRISRKTGADKRTAGFPFKNMEASKRHAGKKGL</sequence>
<organism evidence="2 3">
    <name type="scientific">Aspergillus taichungensis</name>
    <dbReference type="NCBI Taxonomy" id="482145"/>
    <lineage>
        <taxon>Eukaryota</taxon>
        <taxon>Fungi</taxon>
        <taxon>Dikarya</taxon>
        <taxon>Ascomycota</taxon>
        <taxon>Pezizomycotina</taxon>
        <taxon>Eurotiomycetes</taxon>
        <taxon>Eurotiomycetidae</taxon>
        <taxon>Eurotiales</taxon>
        <taxon>Aspergillaceae</taxon>
        <taxon>Aspergillus</taxon>
        <taxon>Aspergillus subgen. Circumdati</taxon>
    </lineage>
</organism>
<dbReference type="EMBL" id="KZ559505">
    <property type="protein sequence ID" value="PLN85401.1"/>
    <property type="molecule type" value="Genomic_DNA"/>
</dbReference>
<keyword evidence="1" id="KW-0472">Membrane</keyword>
<dbReference type="PANTHER" id="PTHR39605">
    <property type="entry name" value="MAJOR FACILITATOR SUPERFAMILY (MFS) PROFILE DOMAIN-CONTAINING PROTEIN"/>
    <property type="match status" value="1"/>
</dbReference>
<dbReference type="AlphaFoldDB" id="A0A2J5I620"/>
<protein>
    <recommendedName>
        <fullName evidence="4">Major facilitator superfamily domain-containing protein</fullName>
    </recommendedName>
</protein>
<dbReference type="Proteomes" id="UP000235023">
    <property type="component" value="Unassembled WGS sequence"/>
</dbReference>
<dbReference type="OrthoDB" id="2550114at2759"/>
<keyword evidence="1" id="KW-0812">Transmembrane</keyword>
<feature type="transmembrane region" description="Helical" evidence="1">
    <location>
        <begin position="90"/>
        <end position="110"/>
    </location>
</feature>
<keyword evidence="1" id="KW-1133">Transmembrane helix</keyword>
<reference evidence="3" key="1">
    <citation type="submission" date="2017-12" db="EMBL/GenBank/DDBJ databases">
        <authorList>
            <consortium name="DOE Joint Genome Institute"/>
            <person name="Mondo S.J."/>
            <person name="Kjaerbolling I."/>
            <person name="Vesth T.C."/>
            <person name="Frisvad J.C."/>
            <person name="Nybo J.L."/>
            <person name="Theobald S."/>
            <person name="Kuo A."/>
            <person name="Bowyer P."/>
            <person name="Matsuda Y."/>
            <person name="Lyhne E.K."/>
            <person name="Kogle M.E."/>
            <person name="Clum A."/>
            <person name="Lipzen A."/>
            <person name="Salamov A."/>
            <person name="Ngan C.Y."/>
            <person name="Daum C."/>
            <person name="Chiniquy J."/>
            <person name="Barry K."/>
            <person name="LaButti K."/>
            <person name="Haridas S."/>
            <person name="Simmons B.A."/>
            <person name="Magnuson J.K."/>
            <person name="Mortensen U.H."/>
            <person name="Larsen T.O."/>
            <person name="Grigoriev I.V."/>
            <person name="Baker S.E."/>
            <person name="Andersen M.R."/>
            <person name="Nordberg H.P."/>
            <person name="Cantor M.N."/>
            <person name="Hua S.X."/>
        </authorList>
    </citation>
    <scope>NUCLEOTIDE SEQUENCE [LARGE SCALE GENOMIC DNA]</scope>
    <source>
        <strain evidence="3">IBT 19404</strain>
    </source>
</reference>
<gene>
    <name evidence="2" type="ORF">BDW42DRAFT_161084</name>
</gene>
<name>A0A2J5I620_9EURO</name>
<evidence type="ECO:0008006" key="4">
    <source>
        <dbReference type="Google" id="ProtNLM"/>
    </source>
</evidence>
<keyword evidence="3" id="KW-1185">Reference proteome</keyword>
<feature type="transmembrane region" description="Helical" evidence="1">
    <location>
        <begin position="12"/>
        <end position="34"/>
    </location>
</feature>
<evidence type="ECO:0000313" key="2">
    <source>
        <dbReference type="EMBL" id="PLN85401.1"/>
    </source>
</evidence>
<dbReference type="PANTHER" id="PTHR39605:SF1">
    <property type="entry name" value="MAJOR FACILITATOR SUPERFAMILY (MFS) PROFILE DOMAIN-CONTAINING PROTEIN"/>
    <property type="match status" value="1"/>
</dbReference>
<evidence type="ECO:0000313" key="3">
    <source>
        <dbReference type="Proteomes" id="UP000235023"/>
    </source>
</evidence>
<proteinExistence type="predicted"/>